<organism evidence="1 2">
    <name type="scientific">Treponema lecithinolyticum ATCC 700332</name>
    <dbReference type="NCBI Taxonomy" id="1321815"/>
    <lineage>
        <taxon>Bacteria</taxon>
        <taxon>Pseudomonadati</taxon>
        <taxon>Spirochaetota</taxon>
        <taxon>Spirochaetia</taxon>
        <taxon>Spirochaetales</taxon>
        <taxon>Treponemataceae</taxon>
        <taxon>Treponema</taxon>
    </lineage>
</organism>
<gene>
    <name evidence="1" type="ORF">HMPREF9193_01451</name>
</gene>
<sequence length="224" mass="25735">MERINITRSYLETLSSEDLNNLADDYGIDMPEDLNRRFVISELLEAAAEYDKPPIPDLQESEKKADKAQQTELPASYNENKVYAVLCNPVWCYVCWDIKNSDFHKIAKMPSFDGFVLHVFCFTDTSDKKPADEFDISVANKDREQYVLLSFCASAIRIALRAKIKKHTDMQLACSDLILLPRRHGSIDADSIYQDFDPVFVLSGLPDLLRFHYNEHRQSLLFGV</sequence>
<dbReference type="Pfam" id="PF16258">
    <property type="entry name" value="DUF4912"/>
    <property type="match status" value="1"/>
</dbReference>
<keyword evidence="2" id="KW-1185">Reference proteome</keyword>
<dbReference type="InterPro" id="IPR032585">
    <property type="entry name" value="DUF4912"/>
</dbReference>
<evidence type="ECO:0000313" key="2">
    <source>
        <dbReference type="Proteomes" id="UP000016649"/>
    </source>
</evidence>
<reference evidence="1 2" key="1">
    <citation type="submission" date="2013-08" db="EMBL/GenBank/DDBJ databases">
        <authorList>
            <person name="Weinstock G."/>
            <person name="Sodergren E."/>
            <person name="Wylie T."/>
            <person name="Fulton L."/>
            <person name="Fulton R."/>
            <person name="Fronick C."/>
            <person name="O'Laughlin M."/>
            <person name="Godfrey J."/>
            <person name="Miner T."/>
            <person name="Herter B."/>
            <person name="Appelbaum E."/>
            <person name="Cordes M."/>
            <person name="Lek S."/>
            <person name="Wollam A."/>
            <person name="Pepin K.H."/>
            <person name="Palsikar V.B."/>
            <person name="Mitreva M."/>
            <person name="Wilson R.K."/>
        </authorList>
    </citation>
    <scope>NUCLEOTIDE SEQUENCE [LARGE SCALE GENOMIC DNA]</scope>
    <source>
        <strain evidence="1 2">ATCC 700332</strain>
    </source>
</reference>
<proteinExistence type="predicted"/>
<evidence type="ECO:0008006" key="3">
    <source>
        <dbReference type="Google" id="ProtNLM"/>
    </source>
</evidence>
<evidence type="ECO:0000313" key="1">
    <source>
        <dbReference type="EMBL" id="ERJ92293.1"/>
    </source>
</evidence>
<accession>A0ABN0NXT2</accession>
<protein>
    <recommendedName>
        <fullName evidence="3">DUF4912 domain-containing protein</fullName>
    </recommendedName>
</protein>
<dbReference type="Proteomes" id="UP000016649">
    <property type="component" value="Unassembled WGS sequence"/>
</dbReference>
<name>A0ABN0NXT2_TRELE</name>
<dbReference type="RefSeq" id="WP_021687655.1">
    <property type="nucleotide sequence ID" value="NZ_KI260569.1"/>
</dbReference>
<dbReference type="EMBL" id="AWVH01000037">
    <property type="protein sequence ID" value="ERJ92293.1"/>
    <property type="molecule type" value="Genomic_DNA"/>
</dbReference>
<comment type="caution">
    <text evidence="1">The sequence shown here is derived from an EMBL/GenBank/DDBJ whole genome shotgun (WGS) entry which is preliminary data.</text>
</comment>